<evidence type="ECO:0000256" key="1">
    <source>
        <dbReference type="ARBA" id="ARBA00004651"/>
    </source>
</evidence>
<dbReference type="InterPro" id="IPR014743">
    <property type="entry name" value="Cl-channel_core"/>
</dbReference>
<feature type="transmembrane region" description="Helical" evidence="7">
    <location>
        <begin position="216"/>
        <end position="235"/>
    </location>
</feature>
<keyword evidence="10" id="KW-1185">Reference proteome</keyword>
<evidence type="ECO:0000256" key="3">
    <source>
        <dbReference type="ARBA" id="ARBA00022475"/>
    </source>
</evidence>
<evidence type="ECO:0000256" key="2">
    <source>
        <dbReference type="ARBA" id="ARBA00022448"/>
    </source>
</evidence>
<dbReference type="PANTHER" id="PTHR43738">
    <property type="entry name" value="ABC TRANSPORTER, MEMBRANE PROTEIN"/>
    <property type="match status" value="1"/>
</dbReference>
<keyword evidence="3" id="KW-1003">Cell membrane</keyword>
<dbReference type="AlphaFoldDB" id="A0A7Y9UNZ4"/>
<evidence type="ECO:0000256" key="4">
    <source>
        <dbReference type="ARBA" id="ARBA00022692"/>
    </source>
</evidence>
<dbReference type="EMBL" id="JACCAA010000001">
    <property type="protein sequence ID" value="NYG57687.1"/>
    <property type="molecule type" value="Genomic_DNA"/>
</dbReference>
<evidence type="ECO:0000256" key="7">
    <source>
        <dbReference type="SAM" id="Phobius"/>
    </source>
</evidence>
<accession>A0A7Y9UNZ4</accession>
<comment type="subcellular location">
    <subcellularLocation>
        <location evidence="1">Cell membrane</location>
        <topology evidence="1">Multi-pass membrane protein</topology>
    </subcellularLocation>
</comment>
<feature type="transmembrane region" description="Helical" evidence="7">
    <location>
        <begin position="300"/>
        <end position="319"/>
    </location>
</feature>
<reference evidence="9 10" key="1">
    <citation type="submission" date="2020-07" db="EMBL/GenBank/DDBJ databases">
        <title>Sequencing the genomes of 1000 actinobacteria strains.</title>
        <authorList>
            <person name="Klenk H.-P."/>
        </authorList>
    </citation>
    <scope>NUCLEOTIDE SEQUENCE [LARGE SCALE GENOMIC DNA]</scope>
    <source>
        <strain evidence="9 10">DSM 23819</strain>
    </source>
</reference>
<name>A0A7Y9UNZ4_9ACTN</name>
<protein>
    <submittedName>
        <fullName evidence="9">Putative ABC transport system permease protein</fullName>
    </submittedName>
</protein>
<keyword evidence="6 7" id="KW-0472">Membrane</keyword>
<dbReference type="PANTHER" id="PTHR43738:SF1">
    <property type="entry name" value="HEMIN TRANSPORT SYSTEM PERMEASE PROTEIN HRTB-RELATED"/>
    <property type="match status" value="1"/>
</dbReference>
<dbReference type="RefSeq" id="WP_179500927.1">
    <property type="nucleotide sequence ID" value="NZ_JACCAA010000001.1"/>
</dbReference>
<evidence type="ECO:0000256" key="5">
    <source>
        <dbReference type="ARBA" id="ARBA00022989"/>
    </source>
</evidence>
<keyword evidence="5 7" id="KW-1133">Transmembrane helix</keyword>
<dbReference type="InterPro" id="IPR051125">
    <property type="entry name" value="ABC-4/HrtB_transporter"/>
</dbReference>
<feature type="transmembrane region" description="Helical" evidence="7">
    <location>
        <begin position="265"/>
        <end position="288"/>
    </location>
</feature>
<keyword evidence="4 7" id="KW-0812">Transmembrane</keyword>
<keyword evidence="2" id="KW-0813">Transport</keyword>
<evidence type="ECO:0000313" key="9">
    <source>
        <dbReference type="EMBL" id="NYG57687.1"/>
    </source>
</evidence>
<evidence type="ECO:0000256" key="6">
    <source>
        <dbReference type="ARBA" id="ARBA00023136"/>
    </source>
</evidence>
<dbReference type="SUPFAM" id="SSF81340">
    <property type="entry name" value="Clc chloride channel"/>
    <property type="match status" value="1"/>
</dbReference>
<feature type="transmembrane region" description="Helical" evidence="7">
    <location>
        <begin position="15"/>
        <end position="35"/>
    </location>
</feature>
<dbReference type="GO" id="GO:0005886">
    <property type="term" value="C:plasma membrane"/>
    <property type="evidence" value="ECO:0007669"/>
    <property type="project" value="UniProtKB-SubCell"/>
</dbReference>
<proteinExistence type="predicted"/>
<dbReference type="Pfam" id="PF02687">
    <property type="entry name" value="FtsX"/>
    <property type="match status" value="1"/>
</dbReference>
<sequence>MYVAWRDAVHARGRFLLMVGVVLMISVLVGLLSGLTKGLGEQSTSAITGLRTERLVFSGGTPDFASSRVPASAGIEGEPIGLATTRATADEKTTPVTAMGVRPGSSAAPDAARVAPGRIVLTAPLADELGLAEGDSVGLGTESYVVADIRGEASYSHTPVVWLALDDWTALTGADAPTVVATSDVADVPEGYTSVALGDSLRAIGAYSSENGSLQLIRAFLLAISALVVGAFFTVWTMQRAGDIAVLKALGASTSFLLRDALGQAALLLLGGVGLGALLVLALGTVVGRDVPFVLDAVTLGGPLLLLALLGMCGAALAVRRVSTVDPLTALGSAR</sequence>
<dbReference type="Proteomes" id="UP000540656">
    <property type="component" value="Unassembled WGS sequence"/>
</dbReference>
<organism evidence="9 10">
    <name type="scientific">Nocardioides daedukensis</name>
    <dbReference type="NCBI Taxonomy" id="634462"/>
    <lineage>
        <taxon>Bacteria</taxon>
        <taxon>Bacillati</taxon>
        <taxon>Actinomycetota</taxon>
        <taxon>Actinomycetes</taxon>
        <taxon>Propionibacteriales</taxon>
        <taxon>Nocardioidaceae</taxon>
        <taxon>Nocardioides</taxon>
    </lineage>
</organism>
<evidence type="ECO:0000259" key="8">
    <source>
        <dbReference type="Pfam" id="PF02687"/>
    </source>
</evidence>
<comment type="caution">
    <text evidence="9">The sequence shown here is derived from an EMBL/GenBank/DDBJ whole genome shotgun (WGS) entry which is preliminary data.</text>
</comment>
<gene>
    <name evidence="9" type="ORF">BJ980_000610</name>
</gene>
<feature type="domain" description="ABC3 transporter permease C-terminal" evidence="8">
    <location>
        <begin position="219"/>
        <end position="327"/>
    </location>
</feature>
<dbReference type="InterPro" id="IPR003838">
    <property type="entry name" value="ABC3_permease_C"/>
</dbReference>
<evidence type="ECO:0000313" key="10">
    <source>
        <dbReference type="Proteomes" id="UP000540656"/>
    </source>
</evidence>